<keyword evidence="1" id="KW-0812">Transmembrane</keyword>
<proteinExistence type="predicted"/>
<dbReference type="InterPro" id="IPR025748">
    <property type="entry name" value="PrcB_C_dom"/>
</dbReference>
<keyword evidence="1" id="KW-0472">Membrane</keyword>
<dbReference type="RefSeq" id="WP_120170374.1">
    <property type="nucleotide sequence ID" value="NZ_MCIB01000036.1"/>
</dbReference>
<dbReference type="AlphaFoldDB" id="A0A419SXX8"/>
<accession>A0A419SXX8</accession>
<dbReference type="Pfam" id="PF14343">
    <property type="entry name" value="PrcB_C"/>
    <property type="match status" value="1"/>
</dbReference>
<feature type="transmembrane region" description="Helical" evidence="1">
    <location>
        <begin position="6"/>
        <end position="26"/>
    </location>
</feature>
<evidence type="ECO:0000313" key="4">
    <source>
        <dbReference type="Proteomes" id="UP000284177"/>
    </source>
</evidence>
<evidence type="ECO:0000313" key="3">
    <source>
        <dbReference type="EMBL" id="RKD30084.1"/>
    </source>
</evidence>
<reference evidence="3 4" key="1">
    <citation type="submission" date="2016-08" db="EMBL/GenBank/DDBJ databases">
        <title>Novel Firmicutes and Novel Genomes.</title>
        <authorList>
            <person name="Poppleton D.I."/>
            <person name="Gribaldo S."/>
        </authorList>
    </citation>
    <scope>NUCLEOTIDE SEQUENCE [LARGE SCALE GENOMIC DNA]</scope>
    <source>
        <strain evidence="3 4">CTT3</strain>
    </source>
</reference>
<name>A0A419SXX8_9FIRM</name>
<gene>
    <name evidence="3" type="ORF">BET03_05100</name>
</gene>
<dbReference type="OrthoDB" id="422698at2"/>
<feature type="domain" description="PrcB C-terminal" evidence="2">
    <location>
        <begin position="71"/>
        <end position="130"/>
    </location>
</feature>
<evidence type="ECO:0000256" key="1">
    <source>
        <dbReference type="SAM" id="Phobius"/>
    </source>
</evidence>
<keyword evidence="1" id="KW-1133">Transmembrane helix</keyword>
<comment type="caution">
    <text evidence="3">The sequence shown here is derived from an EMBL/GenBank/DDBJ whole genome shotgun (WGS) entry which is preliminary data.</text>
</comment>
<protein>
    <recommendedName>
        <fullName evidence="2">PrcB C-terminal domain-containing protein</fullName>
    </recommendedName>
</protein>
<evidence type="ECO:0000259" key="2">
    <source>
        <dbReference type="Pfam" id="PF14343"/>
    </source>
</evidence>
<dbReference type="Proteomes" id="UP000284177">
    <property type="component" value="Unassembled WGS sequence"/>
</dbReference>
<dbReference type="EMBL" id="MCIB01000036">
    <property type="protein sequence ID" value="RKD30084.1"/>
    <property type="molecule type" value="Genomic_DNA"/>
</dbReference>
<keyword evidence="4" id="KW-1185">Reference proteome</keyword>
<organism evidence="3 4">
    <name type="scientific">Thermohalobacter berrensis</name>
    <dbReference type="NCBI Taxonomy" id="99594"/>
    <lineage>
        <taxon>Bacteria</taxon>
        <taxon>Bacillati</taxon>
        <taxon>Bacillota</taxon>
        <taxon>Tissierellia</taxon>
        <taxon>Tissierellales</taxon>
        <taxon>Thermohalobacteraceae</taxon>
        <taxon>Thermohalobacter</taxon>
    </lineage>
</organism>
<sequence length="147" mass="16687">MKRAWIIGIILVVVIVLGVIFIPKLLSNEGGSTVEFQELEKKEIPEKIKDLLPKYKAEERALACKVDESVYVIVTRGEKMTAGYSVTIDKIEKVDQENGYKLVVYAKYKDPKPDEIVAQVITYPTVVVKTNLEELPDKIELKSEYIN</sequence>